<protein>
    <submittedName>
        <fullName evidence="3">Uncharacterized protein</fullName>
    </submittedName>
</protein>
<evidence type="ECO:0000313" key="3">
    <source>
        <dbReference type="EMBL" id="EUA42694.1"/>
    </source>
</evidence>
<dbReference type="AlphaFoldDB" id="X8BFP3"/>
<proteinExistence type="predicted"/>
<feature type="chain" id="PRO_5004982679" evidence="2">
    <location>
        <begin position="22"/>
        <end position="202"/>
    </location>
</feature>
<sequence>MAPLTSTMSMPLSATTSAPLAASSSSSGTPPLSTLTGLTTSSTALTSGASVASGAGSSASLGASGASMLGSAGSLMRTVTPAMGMFGNLQAVGSALGSGSGALASPGLGGAAVTAGLAGPPRSVCCPCPRVGRRPRRRSTRLPRRCRPPAPAPPPGRRRHQPGKHAWCPLAPLAGRSAPTPVASTPRFDVRPTVVQRPVYAG</sequence>
<evidence type="ECO:0000256" key="1">
    <source>
        <dbReference type="SAM" id="MobiDB-lite"/>
    </source>
</evidence>
<dbReference type="EMBL" id="JAOB01000042">
    <property type="protein sequence ID" value="EUA42694.1"/>
    <property type="molecule type" value="Genomic_DNA"/>
</dbReference>
<gene>
    <name evidence="3" type="ORF">I553_6554</name>
</gene>
<dbReference type="PATRIC" id="fig|1299334.3.peg.4704"/>
<organism evidence="3">
    <name type="scientific">Mycobacterium xenopi 4042</name>
    <dbReference type="NCBI Taxonomy" id="1299334"/>
    <lineage>
        <taxon>Bacteria</taxon>
        <taxon>Bacillati</taxon>
        <taxon>Actinomycetota</taxon>
        <taxon>Actinomycetes</taxon>
        <taxon>Mycobacteriales</taxon>
        <taxon>Mycobacteriaceae</taxon>
        <taxon>Mycobacterium</taxon>
    </lineage>
</organism>
<name>X8BFP3_MYCXE</name>
<feature type="signal peptide" evidence="2">
    <location>
        <begin position="1"/>
        <end position="21"/>
    </location>
</feature>
<feature type="compositionally biased region" description="Basic residues" evidence="1">
    <location>
        <begin position="132"/>
        <end position="147"/>
    </location>
</feature>
<comment type="caution">
    <text evidence="3">The sequence shown here is derived from an EMBL/GenBank/DDBJ whole genome shotgun (WGS) entry which is preliminary data.</text>
</comment>
<evidence type="ECO:0000256" key="2">
    <source>
        <dbReference type="SAM" id="SignalP"/>
    </source>
</evidence>
<keyword evidence="2" id="KW-0732">Signal</keyword>
<feature type="region of interest" description="Disordered" evidence="1">
    <location>
        <begin position="132"/>
        <end position="186"/>
    </location>
</feature>
<reference evidence="3" key="1">
    <citation type="submission" date="2014-01" db="EMBL/GenBank/DDBJ databases">
        <authorList>
            <person name="Brown-Elliot B."/>
            <person name="Wallace R."/>
            <person name="Lenaerts A."/>
            <person name="Ordway D."/>
            <person name="DeGroote M.A."/>
            <person name="Parker T."/>
            <person name="Sizemore C."/>
            <person name="Tallon L.J."/>
            <person name="Sadzewicz L.K."/>
            <person name="Sengamalay N."/>
            <person name="Fraser C.M."/>
            <person name="Hine E."/>
            <person name="Shefchek K.A."/>
            <person name="Das S.P."/>
            <person name="Tettelin H."/>
        </authorList>
    </citation>
    <scope>NUCLEOTIDE SEQUENCE [LARGE SCALE GENOMIC DNA]</scope>
    <source>
        <strain evidence="3">4042</strain>
    </source>
</reference>
<accession>X8BFP3</accession>
<feature type="region of interest" description="Disordered" evidence="1">
    <location>
        <begin position="16"/>
        <end position="35"/>
    </location>
</feature>